<protein>
    <submittedName>
        <fullName evidence="2">Antigenic cell wall galactomannoprotein</fullName>
    </submittedName>
</protein>
<dbReference type="OrthoDB" id="2422134at2759"/>
<evidence type="ECO:0000256" key="1">
    <source>
        <dbReference type="SAM" id="SignalP"/>
    </source>
</evidence>
<dbReference type="EMBL" id="AZHB01000015">
    <property type="protein sequence ID" value="OAA59915.1"/>
    <property type="molecule type" value="Genomic_DNA"/>
</dbReference>
<reference evidence="2 3" key="1">
    <citation type="journal article" date="2016" name="Genome Biol. Evol.">
        <title>Divergent and convergent evolution of fungal pathogenicity.</title>
        <authorList>
            <person name="Shang Y."/>
            <person name="Xiao G."/>
            <person name="Zheng P."/>
            <person name="Cen K."/>
            <person name="Zhan S."/>
            <person name="Wang C."/>
        </authorList>
    </citation>
    <scope>NUCLEOTIDE SEQUENCE [LARGE SCALE GENOMIC DNA]</scope>
    <source>
        <strain evidence="2 3">ARSEF 2679</strain>
    </source>
</reference>
<dbReference type="PANTHER" id="PTHR38123">
    <property type="entry name" value="CELL WALL SERINE-THREONINE-RICH GALACTOMANNOPROTEIN MP1 (AFU_ORTHOLOGUE AFUA_4G03240)"/>
    <property type="match status" value="1"/>
</dbReference>
<comment type="caution">
    <text evidence="2">The sequence shown here is derived from an EMBL/GenBank/DDBJ whole genome shotgun (WGS) entry which is preliminary data.</text>
</comment>
<feature type="chain" id="PRO_5007892359" evidence="1">
    <location>
        <begin position="18"/>
        <end position="167"/>
    </location>
</feature>
<dbReference type="Gene3D" id="1.20.1280.140">
    <property type="match status" value="1"/>
</dbReference>
<dbReference type="AlphaFoldDB" id="A0A167STN5"/>
<feature type="signal peptide" evidence="1">
    <location>
        <begin position="1"/>
        <end position="17"/>
    </location>
</feature>
<dbReference type="GO" id="GO:0005576">
    <property type="term" value="C:extracellular region"/>
    <property type="evidence" value="ECO:0007669"/>
    <property type="project" value="TreeGrafter"/>
</dbReference>
<dbReference type="Pfam" id="PF12296">
    <property type="entry name" value="HsbA"/>
    <property type="match status" value="1"/>
</dbReference>
<gene>
    <name evidence="2" type="ORF">ISF_05926</name>
</gene>
<evidence type="ECO:0000313" key="2">
    <source>
        <dbReference type="EMBL" id="OAA59915.1"/>
    </source>
</evidence>
<dbReference type="Proteomes" id="UP000076744">
    <property type="component" value="Unassembled WGS sequence"/>
</dbReference>
<accession>A0A167STN5</accession>
<keyword evidence="3" id="KW-1185">Reference proteome</keyword>
<organism evidence="2 3">
    <name type="scientific">Cordyceps fumosorosea (strain ARSEF 2679)</name>
    <name type="common">Isaria fumosorosea</name>
    <dbReference type="NCBI Taxonomy" id="1081104"/>
    <lineage>
        <taxon>Eukaryota</taxon>
        <taxon>Fungi</taxon>
        <taxon>Dikarya</taxon>
        <taxon>Ascomycota</taxon>
        <taxon>Pezizomycotina</taxon>
        <taxon>Sordariomycetes</taxon>
        <taxon>Hypocreomycetidae</taxon>
        <taxon>Hypocreales</taxon>
        <taxon>Cordycipitaceae</taxon>
        <taxon>Cordyceps</taxon>
    </lineage>
</organism>
<proteinExistence type="predicted"/>
<dbReference type="RefSeq" id="XP_018703028.1">
    <property type="nucleotide sequence ID" value="XM_018849531.1"/>
</dbReference>
<keyword evidence="1" id="KW-0732">Signal</keyword>
<name>A0A167STN5_CORFA</name>
<sequence length="167" mass="17801">MQFKFLALAALAATSVAADIKSSLDTIGTAVVKLNSTVTSYRGDLLGLIPITTDALCLLDDINEGTKTAQAAAPLSYDAALDIAQSTGTLASYVNDVIDNFVRTKPKFAKLLIVVPIIKETLKTQRAATAKLCKAVVDKVPQELQEIAEIIVKQIDDKFAEGIKAYS</sequence>
<dbReference type="InterPro" id="IPR021054">
    <property type="entry name" value="Cell_wall_mannoprotein_1"/>
</dbReference>
<dbReference type="GeneID" id="30022218"/>
<evidence type="ECO:0000313" key="3">
    <source>
        <dbReference type="Proteomes" id="UP000076744"/>
    </source>
</evidence>
<dbReference type="PANTHER" id="PTHR38123:SF1">
    <property type="entry name" value="HYDROPHOBIC SURFACE BINDING PROTEIN"/>
    <property type="match status" value="1"/>
</dbReference>